<protein>
    <recommendedName>
        <fullName evidence="2">non-specific protein-tyrosine kinase</fullName>
        <ecNumber evidence="2">2.7.10.2</ecNumber>
    </recommendedName>
</protein>
<reference evidence="13" key="1">
    <citation type="submission" date="2022-03" db="EMBL/GenBank/DDBJ databases">
        <title>De novo assembled genomes of Belliella spp. (Cyclobacteriaceae) strains.</title>
        <authorList>
            <person name="Szabo A."/>
            <person name="Korponai K."/>
            <person name="Felfoldi T."/>
        </authorList>
    </citation>
    <scope>NUCLEOTIDE SEQUENCE</scope>
    <source>
        <strain evidence="13">DSM 111903</strain>
    </source>
</reference>
<name>A0ABS9V7Y9_9BACT</name>
<evidence type="ECO:0000256" key="7">
    <source>
        <dbReference type="ARBA" id="ARBA00023137"/>
    </source>
</evidence>
<keyword evidence="7" id="KW-0829">Tyrosine-protein kinase</keyword>
<evidence type="ECO:0000313" key="13">
    <source>
        <dbReference type="EMBL" id="MCH7412075.1"/>
    </source>
</evidence>
<comment type="catalytic activity">
    <reaction evidence="8">
        <text>L-tyrosyl-[protein] + ATP = O-phospho-L-tyrosyl-[protein] + ADP + H(+)</text>
        <dbReference type="Rhea" id="RHEA:10596"/>
        <dbReference type="Rhea" id="RHEA-COMP:10136"/>
        <dbReference type="Rhea" id="RHEA-COMP:20101"/>
        <dbReference type="ChEBI" id="CHEBI:15378"/>
        <dbReference type="ChEBI" id="CHEBI:30616"/>
        <dbReference type="ChEBI" id="CHEBI:46858"/>
        <dbReference type="ChEBI" id="CHEBI:61978"/>
        <dbReference type="ChEBI" id="CHEBI:456216"/>
        <dbReference type="EC" id="2.7.10.2"/>
    </reaction>
</comment>
<dbReference type="EMBL" id="JAKZGO010000001">
    <property type="protein sequence ID" value="MCH7412075.1"/>
    <property type="molecule type" value="Genomic_DNA"/>
</dbReference>
<evidence type="ECO:0000256" key="6">
    <source>
        <dbReference type="ARBA" id="ARBA00022840"/>
    </source>
</evidence>
<dbReference type="SUPFAM" id="SSF52540">
    <property type="entry name" value="P-loop containing nucleoside triphosphate hydrolases"/>
    <property type="match status" value="1"/>
</dbReference>
<evidence type="ECO:0000256" key="5">
    <source>
        <dbReference type="ARBA" id="ARBA00022777"/>
    </source>
</evidence>
<organism evidence="13 14">
    <name type="scientific">Belliella alkalica</name>
    <dbReference type="NCBI Taxonomy" id="1730871"/>
    <lineage>
        <taxon>Bacteria</taxon>
        <taxon>Pseudomonadati</taxon>
        <taxon>Bacteroidota</taxon>
        <taxon>Cytophagia</taxon>
        <taxon>Cytophagales</taxon>
        <taxon>Cyclobacteriaceae</taxon>
        <taxon>Belliella</taxon>
    </lineage>
</organism>
<dbReference type="InterPro" id="IPR050445">
    <property type="entry name" value="Bact_polysacc_biosynth/exp"/>
</dbReference>
<evidence type="ECO:0000313" key="14">
    <source>
        <dbReference type="Proteomes" id="UP001165430"/>
    </source>
</evidence>
<evidence type="ECO:0000256" key="2">
    <source>
        <dbReference type="ARBA" id="ARBA00011903"/>
    </source>
</evidence>
<keyword evidence="4" id="KW-0547">Nucleotide-binding</keyword>
<evidence type="ECO:0000259" key="12">
    <source>
        <dbReference type="Pfam" id="PF13807"/>
    </source>
</evidence>
<dbReference type="InterPro" id="IPR025669">
    <property type="entry name" value="AAA_dom"/>
</dbReference>
<evidence type="ECO:0000256" key="1">
    <source>
        <dbReference type="ARBA" id="ARBA00007316"/>
    </source>
</evidence>
<evidence type="ECO:0000259" key="11">
    <source>
        <dbReference type="Pfam" id="PF13614"/>
    </source>
</evidence>
<keyword evidence="10" id="KW-0812">Transmembrane</keyword>
<keyword evidence="9" id="KW-0175">Coiled coil</keyword>
<dbReference type="PANTHER" id="PTHR32309:SF13">
    <property type="entry name" value="FERRIC ENTEROBACTIN TRANSPORT PROTEIN FEPE"/>
    <property type="match status" value="1"/>
</dbReference>
<evidence type="ECO:0000256" key="8">
    <source>
        <dbReference type="ARBA" id="ARBA00051245"/>
    </source>
</evidence>
<keyword evidence="10" id="KW-1133">Transmembrane helix</keyword>
<dbReference type="InterPro" id="IPR005702">
    <property type="entry name" value="Wzc-like_C"/>
</dbReference>
<dbReference type="NCBIfam" id="TIGR01007">
    <property type="entry name" value="eps_fam"/>
    <property type="match status" value="1"/>
</dbReference>
<keyword evidence="6" id="KW-0067">ATP-binding</keyword>
<evidence type="ECO:0000256" key="10">
    <source>
        <dbReference type="SAM" id="Phobius"/>
    </source>
</evidence>
<feature type="domain" description="Tyrosine-protein kinase G-rich" evidence="12">
    <location>
        <begin position="455"/>
        <end position="535"/>
    </location>
</feature>
<dbReference type="Gene3D" id="3.40.50.300">
    <property type="entry name" value="P-loop containing nucleotide triphosphate hydrolases"/>
    <property type="match status" value="1"/>
</dbReference>
<keyword evidence="3 13" id="KW-0808">Transferase</keyword>
<evidence type="ECO:0000256" key="9">
    <source>
        <dbReference type="SAM" id="Coils"/>
    </source>
</evidence>
<gene>
    <name evidence="13" type="ORF">MM213_01160</name>
</gene>
<keyword evidence="5" id="KW-0418">Kinase</keyword>
<sequence length="799" mass="90390">MQYLNQSPNQNSTNQSTKEDDADIKAILHYSLRKWPYILISICVCVAIAFLINRWSTPIYRVSSTVIVTDDQPSLGLDLFEASGLLQSKSNLENEIGILKSYALAEQTVSNLNLNVSYFSEGIVKKTQLYGNDKPIEVDVDWTHPQLLGGKLKVTVVGKNQYRINIEEGNFLVFNPDVNNSKESSKQLSLLNDIYNFGEEIEGDFFKFKINNQSGVIGSVIYFYLNSNATVASRYEKAVSIAPINKQASILRISIQTPVIELGKDYLNQLMTSYIDRELKNKNRAAENTIKFIESQLSGITDSLTFFENRLERYRSENRIFNLSEEGSKIFDRLQDMAFRKSETEIALNYYQTLFNYVENDQIGEIIAPSIIGISDPLLNNLVVNLTALQADLLLLSDNYYEQTPAVRDIKSQLENTKKALKENLKSAIENNRILTADLNRRIELVEKEVNMLPETERRLLGIQRQFTINENIYIYLLEKRAEAEITRASNISKHSILDYAKAESGIVSPNHSRNMALGFSLGLTIPILLIFLKVFLNDKIENPKLLEEKLSIPFIGHIGRETAQDALSVLHHPMSSFTESFRSLRSDVNFLAPNKEKITLLFTSAISGEGKTFCAANLAGVYSLIGKKTLLLGLDLRKPKIAQLFNLENTTGISTCLSTDTTWQSVINKTDYENLDVILSGPIPPNPSELLQQKKFTQIMQEIKEAYDIVIMDCPPVGMVSETRELFKYADVNFFLFRQGFSPIANIQMANSLIEKSVVSKLYAILNDVDAQSGYGYAYGYGYSAEEKIPWYKQFKLL</sequence>
<keyword evidence="14" id="KW-1185">Reference proteome</keyword>
<dbReference type="RefSeq" id="WP_241409465.1">
    <property type="nucleotide sequence ID" value="NZ_JAKZGO010000001.1"/>
</dbReference>
<dbReference type="EC" id="2.7.10.2" evidence="2"/>
<proteinExistence type="inferred from homology"/>
<dbReference type="GO" id="GO:0004715">
    <property type="term" value="F:non-membrane spanning protein tyrosine kinase activity"/>
    <property type="evidence" value="ECO:0007669"/>
    <property type="project" value="UniProtKB-EC"/>
</dbReference>
<dbReference type="PANTHER" id="PTHR32309">
    <property type="entry name" value="TYROSINE-PROTEIN KINASE"/>
    <property type="match status" value="1"/>
</dbReference>
<evidence type="ECO:0000256" key="3">
    <source>
        <dbReference type="ARBA" id="ARBA00022679"/>
    </source>
</evidence>
<feature type="transmembrane region" description="Helical" evidence="10">
    <location>
        <begin position="35"/>
        <end position="55"/>
    </location>
</feature>
<comment type="similarity">
    <text evidence="1">Belongs to the CpsD/CapB family.</text>
</comment>
<evidence type="ECO:0000256" key="4">
    <source>
        <dbReference type="ARBA" id="ARBA00022741"/>
    </source>
</evidence>
<dbReference type="Pfam" id="PF13614">
    <property type="entry name" value="AAA_31"/>
    <property type="match status" value="1"/>
</dbReference>
<dbReference type="CDD" id="cd05387">
    <property type="entry name" value="BY-kinase"/>
    <property type="match status" value="1"/>
</dbReference>
<comment type="caution">
    <text evidence="13">The sequence shown here is derived from an EMBL/GenBank/DDBJ whole genome shotgun (WGS) entry which is preliminary data.</text>
</comment>
<keyword evidence="10" id="KW-0472">Membrane</keyword>
<dbReference type="InterPro" id="IPR032807">
    <property type="entry name" value="GNVR"/>
</dbReference>
<dbReference type="Proteomes" id="UP001165430">
    <property type="component" value="Unassembled WGS sequence"/>
</dbReference>
<feature type="domain" description="AAA" evidence="11">
    <location>
        <begin position="609"/>
        <end position="718"/>
    </location>
</feature>
<accession>A0ABS9V7Y9</accession>
<feature type="coiled-coil region" evidence="9">
    <location>
        <begin position="411"/>
        <end position="438"/>
    </location>
</feature>
<dbReference type="InterPro" id="IPR027417">
    <property type="entry name" value="P-loop_NTPase"/>
</dbReference>
<dbReference type="Pfam" id="PF13807">
    <property type="entry name" value="GNVR"/>
    <property type="match status" value="1"/>
</dbReference>